<feature type="chain" id="PRO_5008377537" evidence="7">
    <location>
        <begin position="23"/>
        <end position="123"/>
    </location>
</feature>
<keyword evidence="5" id="KW-0044">Antibiotic</keyword>
<reference evidence="8" key="1">
    <citation type="submission" date="2016-05" db="EMBL/GenBank/DDBJ databases">
        <authorList>
            <person name="Lavstsen T."/>
            <person name="Jespersen J.S."/>
        </authorList>
    </citation>
    <scope>NUCLEOTIDE SEQUENCE</scope>
    <source>
        <tissue evidence="8">Brain</tissue>
    </source>
</reference>
<evidence type="ECO:0000256" key="1">
    <source>
        <dbReference type="ARBA" id="ARBA00004613"/>
    </source>
</evidence>
<dbReference type="GO" id="GO:0042742">
    <property type="term" value="P:defense response to bacterium"/>
    <property type="evidence" value="ECO:0007669"/>
    <property type="project" value="UniProtKB-KW"/>
</dbReference>
<dbReference type="AlphaFoldDB" id="A0A1A8R6Y0"/>
<evidence type="ECO:0000313" key="8">
    <source>
        <dbReference type="EMBL" id="SBS01009.1"/>
    </source>
</evidence>
<evidence type="ECO:0000256" key="4">
    <source>
        <dbReference type="ARBA" id="ARBA00022529"/>
    </source>
</evidence>
<dbReference type="GO" id="GO:0005576">
    <property type="term" value="C:extracellular region"/>
    <property type="evidence" value="ECO:0007669"/>
    <property type="project" value="UniProtKB-SubCell"/>
</dbReference>
<feature type="coiled-coil region" evidence="6">
    <location>
        <begin position="51"/>
        <end position="114"/>
    </location>
</feature>
<dbReference type="Pfam" id="PF08107">
    <property type="entry name" value="Antimicrobial12"/>
    <property type="match status" value="1"/>
</dbReference>
<name>A0A1A8R6Y0_9TELE</name>
<keyword evidence="3" id="KW-0964">Secreted</keyword>
<protein>
    <submittedName>
        <fullName evidence="8">Uncharacterized protein</fullName>
    </submittedName>
</protein>
<evidence type="ECO:0000256" key="6">
    <source>
        <dbReference type="SAM" id="Coils"/>
    </source>
</evidence>
<keyword evidence="4" id="KW-0929">Antimicrobial</keyword>
<reference evidence="8" key="2">
    <citation type="submission" date="2016-06" db="EMBL/GenBank/DDBJ databases">
        <title>The genome of a short-lived fish provides insights into sex chromosome evolution and the genetic control of aging.</title>
        <authorList>
            <person name="Reichwald K."/>
            <person name="Felder M."/>
            <person name="Petzold A."/>
            <person name="Koch P."/>
            <person name="Groth M."/>
            <person name="Platzer M."/>
        </authorList>
    </citation>
    <scope>NUCLEOTIDE SEQUENCE</scope>
    <source>
        <tissue evidence="8">Brain</tissue>
    </source>
</reference>
<keyword evidence="7" id="KW-0732">Signal</keyword>
<comment type="subcellular location">
    <subcellularLocation>
        <location evidence="1">Secreted</location>
    </subcellularLocation>
</comment>
<accession>A0A1A8R6Y0</accession>
<evidence type="ECO:0000256" key="5">
    <source>
        <dbReference type="ARBA" id="ARBA00023022"/>
    </source>
</evidence>
<proteinExistence type="inferred from homology"/>
<gene>
    <name evidence="8" type="primary">OLA.8836</name>
</gene>
<dbReference type="InterPro" id="IPR012515">
    <property type="entry name" value="Antimicrobial12"/>
</dbReference>
<dbReference type="EMBL" id="HAEH01014785">
    <property type="protein sequence ID" value="SBS01009.1"/>
    <property type="molecule type" value="Transcribed_RNA"/>
</dbReference>
<evidence type="ECO:0000256" key="3">
    <source>
        <dbReference type="ARBA" id="ARBA00022525"/>
    </source>
</evidence>
<comment type="similarity">
    <text evidence="2">Belongs to the pleurocidin family.</text>
</comment>
<sequence length="123" mass="14045">MKLTAAFLVLSMVVLMAQPSEGFFGLLLGAIPHIIKGISSLTGGVEEQAVQQEVDQDLQQLDQELQQEQDQLDLDLQQLDQELQQEQDQLDLDLQQLDQDQQQELDQLEQKKLNQKLVKLLHK</sequence>
<evidence type="ECO:0000256" key="7">
    <source>
        <dbReference type="SAM" id="SignalP"/>
    </source>
</evidence>
<organism evidence="8">
    <name type="scientific">Nothobranchius rachovii</name>
    <name type="common">bluefin notho</name>
    <dbReference type="NCBI Taxonomy" id="451742"/>
    <lineage>
        <taxon>Eukaryota</taxon>
        <taxon>Metazoa</taxon>
        <taxon>Chordata</taxon>
        <taxon>Craniata</taxon>
        <taxon>Vertebrata</taxon>
        <taxon>Euteleostomi</taxon>
        <taxon>Actinopterygii</taxon>
        <taxon>Neopterygii</taxon>
        <taxon>Teleostei</taxon>
        <taxon>Neoteleostei</taxon>
        <taxon>Acanthomorphata</taxon>
        <taxon>Ovalentaria</taxon>
        <taxon>Atherinomorphae</taxon>
        <taxon>Cyprinodontiformes</taxon>
        <taxon>Nothobranchiidae</taxon>
        <taxon>Nothobranchius</taxon>
    </lineage>
</organism>
<keyword evidence="6" id="KW-0175">Coiled coil</keyword>
<feature type="signal peptide" evidence="7">
    <location>
        <begin position="1"/>
        <end position="22"/>
    </location>
</feature>
<evidence type="ECO:0000256" key="2">
    <source>
        <dbReference type="ARBA" id="ARBA00007419"/>
    </source>
</evidence>